<protein>
    <submittedName>
        <fullName evidence="2">Uncharacterized protein</fullName>
    </submittedName>
</protein>
<comment type="caution">
    <text evidence="2">The sequence shown here is derived from an EMBL/GenBank/DDBJ whole genome shotgun (WGS) entry which is preliminary data.</text>
</comment>
<accession>A0AA36J7J0</accession>
<feature type="coiled-coil region" evidence="1">
    <location>
        <begin position="55"/>
        <end position="99"/>
    </location>
</feature>
<dbReference type="Proteomes" id="UP001178507">
    <property type="component" value="Unassembled WGS sequence"/>
</dbReference>
<gene>
    <name evidence="2" type="ORF">EVOR1521_LOCUS24286</name>
</gene>
<keyword evidence="1" id="KW-0175">Coiled coil</keyword>
<keyword evidence="3" id="KW-1185">Reference proteome</keyword>
<name>A0AA36J7J0_9DINO</name>
<evidence type="ECO:0000313" key="3">
    <source>
        <dbReference type="Proteomes" id="UP001178507"/>
    </source>
</evidence>
<evidence type="ECO:0000256" key="1">
    <source>
        <dbReference type="SAM" id="Coils"/>
    </source>
</evidence>
<dbReference type="EMBL" id="CAUJNA010003397">
    <property type="protein sequence ID" value="CAJ1401073.1"/>
    <property type="molecule type" value="Genomic_DNA"/>
</dbReference>
<dbReference type="AlphaFoldDB" id="A0AA36J7J0"/>
<organism evidence="2 3">
    <name type="scientific">Effrenium voratum</name>
    <dbReference type="NCBI Taxonomy" id="2562239"/>
    <lineage>
        <taxon>Eukaryota</taxon>
        <taxon>Sar</taxon>
        <taxon>Alveolata</taxon>
        <taxon>Dinophyceae</taxon>
        <taxon>Suessiales</taxon>
        <taxon>Symbiodiniaceae</taxon>
        <taxon>Effrenium</taxon>
    </lineage>
</organism>
<reference evidence="2" key="1">
    <citation type="submission" date="2023-08" db="EMBL/GenBank/DDBJ databases">
        <authorList>
            <person name="Chen Y."/>
            <person name="Shah S."/>
            <person name="Dougan E. K."/>
            <person name="Thang M."/>
            <person name="Chan C."/>
        </authorList>
    </citation>
    <scope>NUCLEOTIDE SEQUENCE</scope>
</reference>
<evidence type="ECO:0000313" key="2">
    <source>
        <dbReference type="EMBL" id="CAJ1401073.1"/>
    </source>
</evidence>
<proteinExistence type="predicted"/>
<sequence>MARLKPSGDEQRWINAAKRDVIASLQARLSHVEKLNQHQAARLANLTQESAERWRRGARGEVEALRAENAMLRAEEDDMEDVEDEVRLLRIERDEYKEQFQAMTKFLQDYGLTWVGEEEGEKDDTVAAKLSRPGSSQGVDTEVMATRVAELNALVRQEGARIVATRGPGGGRQGR</sequence>